<organism evidence="3 4">
    <name type="scientific">Agarivorans gilvus</name>
    <dbReference type="NCBI Taxonomy" id="680279"/>
    <lineage>
        <taxon>Bacteria</taxon>
        <taxon>Pseudomonadati</taxon>
        <taxon>Pseudomonadota</taxon>
        <taxon>Gammaproteobacteria</taxon>
        <taxon>Alteromonadales</taxon>
        <taxon>Alteromonadaceae</taxon>
        <taxon>Agarivorans</taxon>
    </lineage>
</organism>
<dbReference type="SUPFAM" id="SSF53448">
    <property type="entry name" value="Nucleotide-diphospho-sugar transferases"/>
    <property type="match status" value="1"/>
</dbReference>
<dbReference type="PANTHER" id="PTHR43777:SF1">
    <property type="entry name" value="MOLYBDENUM COFACTOR CYTIDYLYLTRANSFERASE"/>
    <property type="match status" value="1"/>
</dbReference>
<dbReference type="CDD" id="cd04182">
    <property type="entry name" value="GT_2_like_f"/>
    <property type="match status" value="1"/>
</dbReference>
<comment type="caution">
    <text evidence="3">The sequence shown here is derived from an EMBL/GenBank/DDBJ whole genome shotgun (WGS) entry which is preliminary data.</text>
</comment>
<keyword evidence="3" id="KW-0808">Transferase</keyword>
<evidence type="ECO:0000256" key="1">
    <source>
        <dbReference type="ARBA" id="ARBA00022842"/>
    </source>
</evidence>
<gene>
    <name evidence="3" type="ORF">GCM10007414_26030</name>
</gene>
<dbReference type="InterPro" id="IPR029044">
    <property type="entry name" value="Nucleotide-diphossugar_trans"/>
</dbReference>
<feature type="domain" description="MobA-like NTP transferase" evidence="2">
    <location>
        <begin position="12"/>
        <end position="164"/>
    </location>
</feature>
<name>A0ABQ1I2X6_9ALTE</name>
<accession>A0ABQ1I2X6</accession>
<sequence>MQYPHSKINADCIIPAAGLSTRMGEWKLLLPFKDSSIIEQSISNALAVCSRVIVVVGHRSDELTERLKGYANLEIVSNPDYQQGMYSSIRQGVRRVTSDYFFICHADMPCIAPQIFTRLWEQRGEATVFPGTEQKSGHPVLLSARLKPVIEQEQQHSPMKALLKLYPMRFLNLDDPNIHLDIDTPLAYQQLIGQ</sequence>
<evidence type="ECO:0000313" key="3">
    <source>
        <dbReference type="EMBL" id="GGB11346.1"/>
    </source>
</evidence>
<dbReference type="Proteomes" id="UP000651977">
    <property type="component" value="Unassembled WGS sequence"/>
</dbReference>
<protein>
    <submittedName>
        <fullName evidence="3">Molybdenum cofactor cytidylyltransferase</fullName>
    </submittedName>
</protein>
<dbReference type="EMBL" id="BMDY01000015">
    <property type="protein sequence ID" value="GGB11346.1"/>
    <property type="molecule type" value="Genomic_DNA"/>
</dbReference>
<keyword evidence="4" id="KW-1185">Reference proteome</keyword>
<reference evidence="4" key="1">
    <citation type="journal article" date="2019" name="Int. J. Syst. Evol. Microbiol.">
        <title>The Global Catalogue of Microorganisms (GCM) 10K type strain sequencing project: providing services to taxonomists for standard genome sequencing and annotation.</title>
        <authorList>
            <consortium name="The Broad Institute Genomics Platform"/>
            <consortium name="The Broad Institute Genome Sequencing Center for Infectious Disease"/>
            <person name="Wu L."/>
            <person name="Ma J."/>
        </authorList>
    </citation>
    <scope>NUCLEOTIDE SEQUENCE [LARGE SCALE GENOMIC DNA]</scope>
    <source>
        <strain evidence="4">CGMCC 1.10131</strain>
    </source>
</reference>
<dbReference type="InterPro" id="IPR025877">
    <property type="entry name" value="MobA-like_NTP_Trfase"/>
</dbReference>
<keyword evidence="3" id="KW-0548">Nucleotidyltransferase</keyword>
<proteinExistence type="predicted"/>
<evidence type="ECO:0000313" key="4">
    <source>
        <dbReference type="Proteomes" id="UP000651977"/>
    </source>
</evidence>
<evidence type="ECO:0000259" key="2">
    <source>
        <dbReference type="Pfam" id="PF12804"/>
    </source>
</evidence>
<keyword evidence="1" id="KW-0460">Magnesium</keyword>
<dbReference type="RefSeq" id="WP_055733198.1">
    <property type="nucleotide sequence ID" value="NZ_BMDY01000015.1"/>
</dbReference>
<dbReference type="Pfam" id="PF12804">
    <property type="entry name" value="NTP_transf_3"/>
    <property type="match status" value="1"/>
</dbReference>
<dbReference type="Gene3D" id="3.90.550.10">
    <property type="entry name" value="Spore Coat Polysaccharide Biosynthesis Protein SpsA, Chain A"/>
    <property type="match status" value="1"/>
</dbReference>
<dbReference type="GO" id="GO:0016779">
    <property type="term" value="F:nucleotidyltransferase activity"/>
    <property type="evidence" value="ECO:0007669"/>
    <property type="project" value="UniProtKB-KW"/>
</dbReference>
<dbReference type="PANTHER" id="PTHR43777">
    <property type="entry name" value="MOLYBDENUM COFACTOR CYTIDYLYLTRANSFERASE"/>
    <property type="match status" value="1"/>
</dbReference>